<reference evidence="2 3" key="1">
    <citation type="journal article" date="2019" name="Sci. Rep.">
        <title>Orb-weaving spider Araneus ventricosus genome elucidates the spidroin gene catalogue.</title>
        <authorList>
            <person name="Kono N."/>
            <person name="Nakamura H."/>
            <person name="Ohtoshi R."/>
            <person name="Moran D.A.P."/>
            <person name="Shinohara A."/>
            <person name="Yoshida Y."/>
            <person name="Fujiwara M."/>
            <person name="Mori M."/>
            <person name="Tomita M."/>
            <person name="Arakawa K."/>
        </authorList>
    </citation>
    <scope>NUCLEOTIDE SEQUENCE [LARGE SCALE GENOMIC DNA]</scope>
</reference>
<evidence type="ECO:0000313" key="3">
    <source>
        <dbReference type="Proteomes" id="UP000499080"/>
    </source>
</evidence>
<proteinExistence type="predicted"/>
<protein>
    <submittedName>
        <fullName evidence="2">Uncharacterized protein</fullName>
    </submittedName>
</protein>
<dbReference type="EMBL" id="BGPR01001278">
    <property type="protein sequence ID" value="GBM49956.1"/>
    <property type="molecule type" value="Genomic_DNA"/>
</dbReference>
<comment type="caution">
    <text evidence="2">The sequence shown here is derived from an EMBL/GenBank/DDBJ whole genome shotgun (WGS) entry which is preliminary data.</text>
</comment>
<dbReference type="AlphaFoldDB" id="A0A4Y2GAZ0"/>
<gene>
    <name evidence="2" type="ORF">AVEN_44656_1</name>
</gene>
<dbReference type="Proteomes" id="UP000499080">
    <property type="component" value="Unassembled WGS sequence"/>
</dbReference>
<name>A0A4Y2GAZ0_ARAVE</name>
<feature type="region of interest" description="Disordered" evidence="1">
    <location>
        <begin position="1"/>
        <end position="23"/>
    </location>
</feature>
<evidence type="ECO:0000313" key="2">
    <source>
        <dbReference type="EMBL" id="GBM49956.1"/>
    </source>
</evidence>
<organism evidence="2 3">
    <name type="scientific">Araneus ventricosus</name>
    <name type="common">Orbweaver spider</name>
    <name type="synonym">Epeira ventricosa</name>
    <dbReference type="NCBI Taxonomy" id="182803"/>
    <lineage>
        <taxon>Eukaryota</taxon>
        <taxon>Metazoa</taxon>
        <taxon>Ecdysozoa</taxon>
        <taxon>Arthropoda</taxon>
        <taxon>Chelicerata</taxon>
        <taxon>Arachnida</taxon>
        <taxon>Araneae</taxon>
        <taxon>Araneomorphae</taxon>
        <taxon>Entelegynae</taxon>
        <taxon>Araneoidea</taxon>
        <taxon>Araneidae</taxon>
        <taxon>Araneus</taxon>
    </lineage>
</organism>
<evidence type="ECO:0000256" key="1">
    <source>
        <dbReference type="SAM" id="MobiDB-lite"/>
    </source>
</evidence>
<sequence length="152" mass="17359">MTTAPPSPYFHGTPRGGRSATTYNLTCNRPHTRRIFSGIGFRIWNLRPQSQDLTTRPPGPHLKGQQASWMKFSTRRLFWDGPHSFEPQSDDGRHPSWHPFSDIPHHTNTSGHTPFLGRPANVGFLGPYQREVVSPPTFDLKCNRPNTRRIFS</sequence>
<accession>A0A4Y2GAZ0</accession>
<keyword evidence="3" id="KW-1185">Reference proteome</keyword>